<feature type="domain" description="CBS" evidence="3">
    <location>
        <begin position="135"/>
        <end position="197"/>
    </location>
</feature>
<sequence length="458" mass="50977">MRGMENENWVVIAEKQKVRELIPALQKMPSVEVAEALEQLEEASILEAFDYFEAEEQAKIFSHFDIARQLGFFQQISKKRFAPIFENMASDDRCDLYQHMSQEEQAAILPYLSKVAREDVIKLSAYPPETAGGIMSTDFATIQASMTVDSAMAKVRRDSPSKKMIYYIYVVDHRMKMVGFVSLKDMIMASPNQLISEILHENFVQALVDEDREEVAKKIEDYDLLAIPVLNHSGQLVGIVTQDDAIEVIRAEHTEDMEKFMGIMSESSENDYAHTSSWQHFRKRVVWIVSLAAVGIISGMIIHRFESTLEALIILALYMPMVADTGGNSGSQAATVIVRALALGQISPKQWLTIVFKEFKISTMLAVCLGVLAFLKVLFLSWETSIPSEYTLTQLAMVISLALSLQVITATCIGASLPLLVRRFGGDPAVAASPAITTVVDITGLLIYFTVTITLLGL</sequence>
<keyword evidence="1" id="KW-0129">CBS domain</keyword>
<dbReference type="CDD" id="cd04606">
    <property type="entry name" value="CBS_pair_Mg_transporter"/>
    <property type="match status" value="1"/>
</dbReference>
<evidence type="ECO:0000256" key="2">
    <source>
        <dbReference type="RuleBase" id="RU362011"/>
    </source>
</evidence>
<feature type="domain" description="CBS" evidence="3">
    <location>
        <begin position="199"/>
        <end position="255"/>
    </location>
</feature>
<dbReference type="RefSeq" id="WP_219292171.1">
    <property type="nucleotide sequence ID" value="NZ_RPHB01000007.1"/>
</dbReference>
<dbReference type="InterPro" id="IPR006669">
    <property type="entry name" value="MgtE_transporter"/>
</dbReference>
<dbReference type="PANTHER" id="PTHR43773">
    <property type="entry name" value="MAGNESIUM TRANSPORTER MGTE"/>
    <property type="match status" value="1"/>
</dbReference>
<keyword evidence="5" id="KW-1185">Reference proteome</keyword>
<dbReference type="InterPro" id="IPR001734">
    <property type="entry name" value="Na/solute_symporter"/>
</dbReference>
<dbReference type="PROSITE" id="PS51371">
    <property type="entry name" value="CBS"/>
    <property type="match status" value="2"/>
</dbReference>
<comment type="caution">
    <text evidence="2">Lacks conserved residue(s) required for the propagation of feature annotation.</text>
</comment>
<keyword evidence="2" id="KW-0812">Transmembrane</keyword>
<gene>
    <name evidence="4" type="primary">mgtE</name>
    <name evidence="4" type="ORF">EGN73_16140</name>
</gene>
<keyword evidence="2" id="KW-0479">Metal-binding</keyword>
<dbReference type="GO" id="GO:0005886">
    <property type="term" value="C:plasma membrane"/>
    <property type="evidence" value="ECO:0007669"/>
    <property type="project" value="UniProtKB-SubCell"/>
</dbReference>
<feature type="transmembrane region" description="Helical" evidence="2">
    <location>
        <begin position="394"/>
        <end position="421"/>
    </location>
</feature>
<keyword evidence="2" id="KW-0472">Membrane</keyword>
<comment type="similarity">
    <text evidence="2">Belongs to the SLC41A transporter family.</text>
</comment>
<name>A0A951J1I7_9BACT</name>
<dbReference type="AlphaFoldDB" id="A0A951J1I7"/>
<dbReference type="SMART" id="SM00924">
    <property type="entry name" value="MgtE_N"/>
    <property type="match status" value="1"/>
</dbReference>
<dbReference type="Proteomes" id="UP000727490">
    <property type="component" value="Unassembled WGS sequence"/>
</dbReference>
<dbReference type="InterPro" id="IPR000644">
    <property type="entry name" value="CBS_dom"/>
</dbReference>
<dbReference type="PANTHER" id="PTHR43773:SF1">
    <property type="entry name" value="MAGNESIUM TRANSPORTER MGTE"/>
    <property type="match status" value="1"/>
</dbReference>
<protein>
    <recommendedName>
        <fullName evidence="2">Magnesium transporter MgtE</fullName>
    </recommendedName>
</protein>
<keyword evidence="2" id="KW-0813">Transport</keyword>
<dbReference type="InterPro" id="IPR006667">
    <property type="entry name" value="SLC41_membr_dom"/>
</dbReference>
<dbReference type="Pfam" id="PF01769">
    <property type="entry name" value="MgtE"/>
    <property type="match status" value="1"/>
</dbReference>
<evidence type="ECO:0000259" key="3">
    <source>
        <dbReference type="PROSITE" id="PS51371"/>
    </source>
</evidence>
<dbReference type="EMBL" id="RPHB01000007">
    <property type="protein sequence ID" value="MBW3469328.1"/>
    <property type="molecule type" value="Genomic_DNA"/>
</dbReference>
<keyword evidence="2" id="KW-1133">Transmembrane helix</keyword>
<feature type="transmembrane region" description="Helical" evidence="2">
    <location>
        <begin position="285"/>
        <end position="305"/>
    </location>
</feature>
<comment type="caution">
    <text evidence="4">The sequence shown here is derived from an EMBL/GenBank/DDBJ whole genome shotgun (WGS) entry which is preliminary data.</text>
</comment>
<dbReference type="Pfam" id="PF03448">
    <property type="entry name" value="MgtE_N"/>
    <property type="match status" value="1"/>
</dbReference>
<comment type="subunit">
    <text evidence="2">Homodimer.</text>
</comment>
<dbReference type="SMART" id="SM00116">
    <property type="entry name" value="CBS"/>
    <property type="match status" value="2"/>
</dbReference>
<dbReference type="Pfam" id="PF00571">
    <property type="entry name" value="CBS"/>
    <property type="match status" value="2"/>
</dbReference>
<comment type="function">
    <text evidence="2">Acts as a magnesium transporter.</text>
</comment>
<dbReference type="GO" id="GO:0015095">
    <property type="term" value="F:magnesium ion transmembrane transporter activity"/>
    <property type="evidence" value="ECO:0007669"/>
    <property type="project" value="UniProtKB-UniRule"/>
</dbReference>
<dbReference type="PROSITE" id="PS50283">
    <property type="entry name" value="NA_SOLUT_SYMP_3"/>
    <property type="match status" value="1"/>
</dbReference>
<keyword evidence="2" id="KW-1003">Cell membrane</keyword>
<evidence type="ECO:0000313" key="5">
    <source>
        <dbReference type="Proteomes" id="UP000727490"/>
    </source>
</evidence>
<reference evidence="4 5" key="1">
    <citation type="journal article" date="2020" name="Syst. Appl. Microbiol.">
        <title>Arthrospiribacter ruber gen. nov., sp. nov., a novel bacterium isolated from Arthrospira cultures.</title>
        <authorList>
            <person name="Waleron M."/>
            <person name="Misztak A."/>
            <person name="Waleron M.M."/>
            <person name="Furmaniak M."/>
            <person name="Mrozik A."/>
            <person name="Waleron K."/>
        </authorList>
    </citation>
    <scope>NUCLEOTIDE SEQUENCE [LARGE SCALE GENOMIC DNA]</scope>
    <source>
        <strain evidence="4 5">DPMB0001</strain>
    </source>
</reference>
<keyword evidence="2" id="KW-0460">Magnesium</keyword>
<evidence type="ECO:0000256" key="1">
    <source>
        <dbReference type="PROSITE-ProRule" id="PRU00703"/>
    </source>
</evidence>
<organism evidence="4 5">
    <name type="scientific">Arthrospiribacter ruber</name>
    <dbReference type="NCBI Taxonomy" id="2487934"/>
    <lineage>
        <taxon>Bacteria</taxon>
        <taxon>Pseudomonadati</taxon>
        <taxon>Bacteroidota</taxon>
        <taxon>Cytophagia</taxon>
        <taxon>Cytophagales</taxon>
        <taxon>Cyclobacteriaceae</taxon>
        <taxon>Arthrospiribacter</taxon>
    </lineage>
</organism>
<dbReference type="NCBIfam" id="TIGR00400">
    <property type="entry name" value="mgtE"/>
    <property type="match status" value="1"/>
</dbReference>
<evidence type="ECO:0000313" key="4">
    <source>
        <dbReference type="EMBL" id="MBW3469328.1"/>
    </source>
</evidence>
<accession>A0A951J1I7</accession>
<proteinExistence type="inferred from homology"/>
<feature type="transmembrane region" description="Helical" evidence="2">
    <location>
        <begin position="433"/>
        <end position="456"/>
    </location>
</feature>
<comment type="subcellular location">
    <subcellularLocation>
        <location evidence="2">Cell membrane</location>
        <topology evidence="2">Multi-pass membrane protein</topology>
    </subcellularLocation>
</comment>
<dbReference type="InterPro" id="IPR006668">
    <property type="entry name" value="Mg_transptr_MgtE_intracell_dom"/>
</dbReference>
<dbReference type="GO" id="GO:0046872">
    <property type="term" value="F:metal ion binding"/>
    <property type="evidence" value="ECO:0007669"/>
    <property type="project" value="UniProtKB-KW"/>
</dbReference>
<feature type="transmembrane region" description="Helical" evidence="2">
    <location>
        <begin position="363"/>
        <end position="382"/>
    </location>
</feature>